<dbReference type="GO" id="GO:0005737">
    <property type="term" value="C:cytoplasm"/>
    <property type="evidence" value="ECO:0007669"/>
    <property type="project" value="UniProtKB-SubCell"/>
</dbReference>
<protein>
    <recommendedName>
        <fullName evidence="8">Endonuclease V</fullName>
    </recommendedName>
</protein>
<evidence type="ECO:0000256" key="4">
    <source>
        <dbReference type="ARBA" id="ARBA00022759"/>
    </source>
</evidence>
<dbReference type="EnsemblPlants" id="AUR62028064-RA">
    <property type="protein sequence ID" value="AUR62028064-RA:cds"/>
    <property type="gene ID" value="AUR62028064"/>
</dbReference>
<dbReference type="Pfam" id="PF04493">
    <property type="entry name" value="Endonuclease_5"/>
    <property type="match status" value="2"/>
</dbReference>
<keyword evidence="7" id="KW-1185">Reference proteome</keyword>
<evidence type="ECO:0000256" key="1">
    <source>
        <dbReference type="ARBA" id="ARBA00004496"/>
    </source>
</evidence>
<dbReference type="GO" id="GO:0006281">
    <property type="term" value="P:DNA repair"/>
    <property type="evidence" value="ECO:0007669"/>
    <property type="project" value="InterPro"/>
</dbReference>
<keyword evidence="5" id="KW-0378">Hydrolase</keyword>
<reference evidence="6" key="1">
    <citation type="journal article" date="2017" name="Nature">
        <title>The genome of Chenopodium quinoa.</title>
        <authorList>
            <person name="Jarvis D.E."/>
            <person name="Ho Y.S."/>
            <person name="Lightfoot D.J."/>
            <person name="Schmoeckel S.M."/>
            <person name="Li B."/>
            <person name="Borm T.J.A."/>
            <person name="Ohyanagi H."/>
            <person name="Mineta K."/>
            <person name="Michell C.T."/>
            <person name="Saber N."/>
            <person name="Kharbatia N.M."/>
            <person name="Rupper R.R."/>
            <person name="Sharp A.R."/>
            <person name="Dally N."/>
            <person name="Boughton B.A."/>
            <person name="Woo Y.H."/>
            <person name="Gao G."/>
            <person name="Schijlen E.G.W.M."/>
            <person name="Guo X."/>
            <person name="Momin A.A."/>
            <person name="Negrao S."/>
            <person name="Al-Babili S."/>
            <person name="Gehring C."/>
            <person name="Roessner U."/>
            <person name="Jung C."/>
            <person name="Murphy K."/>
            <person name="Arold S.T."/>
            <person name="Gojobori T."/>
            <person name="van der Linden C.G."/>
            <person name="van Loo E.N."/>
            <person name="Jellen E.N."/>
            <person name="Maughan P.J."/>
            <person name="Tester M."/>
        </authorList>
    </citation>
    <scope>NUCLEOTIDE SEQUENCE [LARGE SCALE GENOMIC DNA]</scope>
    <source>
        <strain evidence="6">cv. PI 614886</strain>
    </source>
</reference>
<keyword evidence="2" id="KW-0963">Cytoplasm</keyword>
<dbReference type="GO" id="GO:0003727">
    <property type="term" value="F:single-stranded RNA binding"/>
    <property type="evidence" value="ECO:0007669"/>
    <property type="project" value="TreeGrafter"/>
</dbReference>
<dbReference type="PANTHER" id="PTHR28511:SF1">
    <property type="entry name" value="ENDONUCLEASE V"/>
    <property type="match status" value="1"/>
</dbReference>
<accession>A0A803MF21</accession>
<keyword evidence="3" id="KW-0540">Nuclease</keyword>
<dbReference type="CDD" id="cd06559">
    <property type="entry name" value="Endonuclease_V"/>
    <property type="match status" value="1"/>
</dbReference>
<evidence type="ECO:0000313" key="7">
    <source>
        <dbReference type="Proteomes" id="UP000596660"/>
    </source>
</evidence>
<dbReference type="InterPro" id="IPR007581">
    <property type="entry name" value="Endonuclease-V"/>
</dbReference>
<dbReference type="PANTHER" id="PTHR28511">
    <property type="entry name" value="ENDONUCLEASE V"/>
    <property type="match status" value="1"/>
</dbReference>
<dbReference type="Proteomes" id="UP000596660">
    <property type="component" value="Unplaced"/>
</dbReference>
<evidence type="ECO:0000256" key="2">
    <source>
        <dbReference type="ARBA" id="ARBA00022490"/>
    </source>
</evidence>
<evidence type="ECO:0000256" key="5">
    <source>
        <dbReference type="ARBA" id="ARBA00022801"/>
    </source>
</evidence>
<evidence type="ECO:0008006" key="8">
    <source>
        <dbReference type="Google" id="ProtNLM"/>
    </source>
</evidence>
<dbReference type="CDD" id="cd09272">
    <property type="entry name" value="RNase_HI_RT_Ty1"/>
    <property type="match status" value="1"/>
</dbReference>
<proteinExistence type="predicted"/>
<dbReference type="AlphaFoldDB" id="A0A803MF21"/>
<name>A0A803MF21_CHEQI</name>
<dbReference type="GO" id="GO:0005730">
    <property type="term" value="C:nucleolus"/>
    <property type="evidence" value="ECO:0007669"/>
    <property type="project" value="TreeGrafter"/>
</dbReference>
<sequence length="424" mass="47415">MEQSSSSSSHHQHNWIEIQDELKKKLIKEDDFSWEIPSSSVELEMGDNRERKEVLKYVGGVDISFLKEDPSFACGTLVVLELDSLNVVYDDFSVAELHIPYVPGFLAFREAPILLKLLDKMKENAHPFYPQLLMIDGNGILHPRGSGNPLLGGYTDVDMAGDLDNKKSTSGSFKSLGLKQGEYLMLCDSQSAMDLSKNAMYHACTKHIDVEYHWLRDVIEERHLNLKKVHTDKNAADMLTKVVLQNKLDVCSNFAAEGKIFILKCYFIGFGLACHLGVMADLPTIGIGKNLHHVEGLKHSEVRDLFKTGDYNESVYMNGNSGQTLGVVNMSFVEAALIYGAGQAMRSTLGALKPIYISIGHRISLTTSMKVVKLTCKYRVPEPIRQFDLGELEIEGFGNKGKEMLLGWESREERESAAVGPRRH</sequence>
<dbReference type="GO" id="GO:0016891">
    <property type="term" value="F:RNA endonuclease activity producing 5'-phosphomonoesters, hydrolytic mechanism"/>
    <property type="evidence" value="ECO:0007669"/>
    <property type="project" value="TreeGrafter"/>
</dbReference>
<evidence type="ECO:0000313" key="6">
    <source>
        <dbReference type="EnsemblPlants" id="AUR62028064-RA:cds"/>
    </source>
</evidence>
<reference evidence="6" key="2">
    <citation type="submission" date="2021-03" db="UniProtKB">
        <authorList>
            <consortium name="EnsemblPlants"/>
        </authorList>
    </citation>
    <scope>IDENTIFICATION</scope>
</reference>
<dbReference type="Gene3D" id="3.30.2170.10">
    <property type="entry name" value="archaeoglobus fulgidus dsm 4304 superfamily"/>
    <property type="match status" value="2"/>
</dbReference>
<dbReference type="Gramene" id="AUR62028064-RA">
    <property type="protein sequence ID" value="AUR62028064-RA:cds"/>
    <property type="gene ID" value="AUR62028064"/>
</dbReference>
<comment type="subcellular location">
    <subcellularLocation>
        <location evidence="1">Cytoplasm</location>
    </subcellularLocation>
</comment>
<evidence type="ECO:0000256" key="3">
    <source>
        <dbReference type="ARBA" id="ARBA00022722"/>
    </source>
</evidence>
<keyword evidence="4" id="KW-0255">Endonuclease</keyword>
<organism evidence="6 7">
    <name type="scientific">Chenopodium quinoa</name>
    <name type="common">Quinoa</name>
    <dbReference type="NCBI Taxonomy" id="63459"/>
    <lineage>
        <taxon>Eukaryota</taxon>
        <taxon>Viridiplantae</taxon>
        <taxon>Streptophyta</taxon>
        <taxon>Embryophyta</taxon>
        <taxon>Tracheophyta</taxon>
        <taxon>Spermatophyta</taxon>
        <taxon>Magnoliopsida</taxon>
        <taxon>eudicotyledons</taxon>
        <taxon>Gunneridae</taxon>
        <taxon>Pentapetalae</taxon>
        <taxon>Caryophyllales</taxon>
        <taxon>Chenopodiaceae</taxon>
        <taxon>Chenopodioideae</taxon>
        <taxon>Atripliceae</taxon>
        <taxon>Chenopodium</taxon>
    </lineage>
</organism>